<dbReference type="RefSeq" id="WP_138087184.1">
    <property type="nucleotide sequence ID" value="NZ_VAUV01000011.1"/>
</dbReference>
<keyword evidence="3" id="KW-1185">Reference proteome</keyword>
<gene>
    <name evidence="2" type="ORF">FEM03_15460</name>
</gene>
<dbReference type="AlphaFoldDB" id="A0A5R8KBN6"/>
<evidence type="ECO:0000259" key="1">
    <source>
        <dbReference type="Pfam" id="PF14237"/>
    </source>
</evidence>
<dbReference type="OrthoDB" id="197060at2"/>
<dbReference type="EMBL" id="VAUV01000011">
    <property type="protein sequence ID" value="TLD69724.1"/>
    <property type="molecule type" value="Genomic_DNA"/>
</dbReference>
<dbReference type="Proteomes" id="UP000306196">
    <property type="component" value="Unassembled WGS sequence"/>
</dbReference>
<protein>
    <submittedName>
        <fullName evidence="2">DUF4339 domain-containing protein</fullName>
    </submittedName>
</protein>
<name>A0A5R8KBN6_9BACT</name>
<feature type="domain" description="GYF" evidence="1">
    <location>
        <begin position="6"/>
        <end position="52"/>
    </location>
</feature>
<reference evidence="2 3" key="1">
    <citation type="submission" date="2019-05" db="EMBL/GenBank/DDBJ databases">
        <title>Verrucobacter flavum gen. nov., sp. nov. a new member of the family Verrucomicrobiaceae.</title>
        <authorList>
            <person name="Szuroczki S."/>
            <person name="Abbaszade G."/>
            <person name="Szabo A."/>
            <person name="Felfoldi T."/>
            <person name="Schumann P."/>
            <person name="Boka K."/>
            <person name="Keki Z."/>
            <person name="Toumi M."/>
            <person name="Toth E."/>
        </authorList>
    </citation>
    <scope>NUCLEOTIDE SEQUENCE [LARGE SCALE GENOMIC DNA]</scope>
    <source>
        <strain evidence="2 3">MG-N-17</strain>
    </source>
</reference>
<dbReference type="InterPro" id="IPR025640">
    <property type="entry name" value="GYF_2"/>
</dbReference>
<evidence type="ECO:0000313" key="2">
    <source>
        <dbReference type="EMBL" id="TLD69724.1"/>
    </source>
</evidence>
<proteinExistence type="predicted"/>
<sequence length="134" mass="14455">MSETRWYHALNGKALGPVSETEMKALIKEGKVSAQSLIWKPEMDRWNEVEKVSPDWLKTEPEPVAVAAVVVASEKKAPDIRKTGKVVLESLVKGGKAGSGASVSKGGGMGAIPVGVKTEKLEEKKGLWGKIFKR</sequence>
<organism evidence="2 3">
    <name type="scientific">Phragmitibacter flavus</name>
    <dbReference type="NCBI Taxonomy" id="2576071"/>
    <lineage>
        <taxon>Bacteria</taxon>
        <taxon>Pseudomonadati</taxon>
        <taxon>Verrucomicrobiota</taxon>
        <taxon>Verrucomicrobiia</taxon>
        <taxon>Verrucomicrobiales</taxon>
        <taxon>Verrucomicrobiaceae</taxon>
        <taxon>Phragmitibacter</taxon>
    </lineage>
</organism>
<comment type="caution">
    <text evidence="2">The sequence shown here is derived from an EMBL/GenBank/DDBJ whole genome shotgun (WGS) entry which is preliminary data.</text>
</comment>
<evidence type="ECO:0000313" key="3">
    <source>
        <dbReference type="Proteomes" id="UP000306196"/>
    </source>
</evidence>
<dbReference type="Pfam" id="PF14237">
    <property type="entry name" value="GYF_2"/>
    <property type="match status" value="1"/>
</dbReference>
<accession>A0A5R8KBN6</accession>